<organism evidence="2 3">
    <name type="scientific">Lojkania enalia</name>
    <dbReference type="NCBI Taxonomy" id="147567"/>
    <lineage>
        <taxon>Eukaryota</taxon>
        <taxon>Fungi</taxon>
        <taxon>Dikarya</taxon>
        <taxon>Ascomycota</taxon>
        <taxon>Pezizomycotina</taxon>
        <taxon>Dothideomycetes</taxon>
        <taxon>Pleosporomycetidae</taxon>
        <taxon>Pleosporales</taxon>
        <taxon>Pleosporales incertae sedis</taxon>
        <taxon>Lojkania</taxon>
    </lineage>
</organism>
<dbReference type="EMBL" id="ML986756">
    <property type="protein sequence ID" value="KAF2258575.1"/>
    <property type="molecule type" value="Genomic_DNA"/>
</dbReference>
<keyword evidence="3" id="KW-1185">Reference proteome</keyword>
<feature type="transmembrane region" description="Helical" evidence="1">
    <location>
        <begin position="139"/>
        <end position="159"/>
    </location>
</feature>
<dbReference type="PANTHER" id="PTHR42069">
    <property type="entry name" value="HYPHAL ANASTAMOSIS-8 PROTEIN"/>
    <property type="match status" value="1"/>
</dbReference>
<evidence type="ECO:0008006" key="4">
    <source>
        <dbReference type="Google" id="ProtNLM"/>
    </source>
</evidence>
<feature type="transmembrane region" description="Helical" evidence="1">
    <location>
        <begin position="171"/>
        <end position="195"/>
    </location>
</feature>
<dbReference type="OrthoDB" id="5371583at2759"/>
<dbReference type="PANTHER" id="PTHR42069:SF1">
    <property type="entry name" value="MARVEL DOMAIN-CONTAINING PROTEIN"/>
    <property type="match status" value="1"/>
</dbReference>
<protein>
    <recommendedName>
        <fullName evidence="4">MARVEL domain-containing protein</fullName>
    </recommendedName>
</protein>
<accession>A0A9P4JZ96</accession>
<dbReference type="Proteomes" id="UP000800093">
    <property type="component" value="Unassembled WGS sequence"/>
</dbReference>
<dbReference type="AlphaFoldDB" id="A0A9P4JZ96"/>
<evidence type="ECO:0000313" key="2">
    <source>
        <dbReference type="EMBL" id="KAF2258575.1"/>
    </source>
</evidence>
<comment type="caution">
    <text evidence="2">The sequence shown here is derived from an EMBL/GenBank/DDBJ whole genome shotgun (WGS) entry which is preliminary data.</text>
</comment>
<proteinExistence type="predicted"/>
<evidence type="ECO:0000256" key="1">
    <source>
        <dbReference type="SAM" id="Phobius"/>
    </source>
</evidence>
<evidence type="ECO:0000313" key="3">
    <source>
        <dbReference type="Proteomes" id="UP000800093"/>
    </source>
</evidence>
<keyword evidence="1" id="KW-0472">Membrane</keyword>
<reference evidence="3" key="1">
    <citation type="journal article" date="2020" name="Stud. Mycol.">
        <title>101 Dothideomycetes genomes: A test case for predicting lifestyles and emergence of pathogens.</title>
        <authorList>
            <person name="Haridas S."/>
            <person name="Albert R."/>
            <person name="Binder M."/>
            <person name="Bloem J."/>
            <person name="LaButti K."/>
            <person name="Salamov A."/>
            <person name="Andreopoulos B."/>
            <person name="Baker S."/>
            <person name="Barry K."/>
            <person name="Bills G."/>
            <person name="Bluhm B."/>
            <person name="Cannon C."/>
            <person name="Castanera R."/>
            <person name="Culley D."/>
            <person name="Daum C."/>
            <person name="Ezra D."/>
            <person name="Gonzalez J."/>
            <person name="Henrissat B."/>
            <person name="Kuo A."/>
            <person name="Liang C."/>
            <person name="Lipzen A."/>
            <person name="Lutzoni F."/>
            <person name="Magnuson J."/>
            <person name="Mondo S."/>
            <person name="Nolan M."/>
            <person name="Ohm R."/>
            <person name="Pangilinan J."/>
            <person name="Park H.-J."/>
            <person name="Ramirez L."/>
            <person name="Alfaro M."/>
            <person name="Sun H."/>
            <person name="Tritt A."/>
            <person name="Yoshinaga Y."/>
            <person name="Zwiers L.-H."/>
            <person name="Turgeon B."/>
            <person name="Goodwin S."/>
            <person name="Spatafora J."/>
            <person name="Crous P."/>
            <person name="Grigoriev I."/>
        </authorList>
    </citation>
    <scope>NUCLEOTIDE SEQUENCE [LARGE SCALE GENOMIC DNA]</scope>
    <source>
        <strain evidence="3">CBS 304.66</strain>
    </source>
</reference>
<feature type="transmembrane region" description="Helical" evidence="1">
    <location>
        <begin position="82"/>
        <end position="103"/>
    </location>
</feature>
<keyword evidence="1" id="KW-1133">Transmembrane helix</keyword>
<sequence>MAASSYYNDHTLLPHQQQQEYLLSGPTMPSKSNSAPHSPLKPLHLVTNMENPHIQQLDDMEQIKTVQKEDQVLKSRIRRLRLVSRVLGFLISVAVLVPITLTLHKFLTTKDVYHDVTDEDGRKVSRTPWANESKVWPTWMYFGVAAIAVVLNIVIIFSYKFGVKHANRAAAVATVFSWGVMIGNLVVWSVAAAIYRKEKKTTDLWGWTCSPQARAIQKEFEKEIDFNRFCNVQGASWYAGIANVVLAVLTIVTYILALKRRKAKKTIRGQTWEPSAFEPVRH</sequence>
<feature type="transmembrane region" description="Helical" evidence="1">
    <location>
        <begin position="237"/>
        <end position="258"/>
    </location>
</feature>
<gene>
    <name evidence="2" type="ORF">CC78DRAFT_106619</name>
</gene>
<name>A0A9P4JZ96_9PLEO</name>
<keyword evidence="1" id="KW-0812">Transmembrane</keyword>